<feature type="region of interest" description="Disordered" evidence="11">
    <location>
        <begin position="736"/>
        <end position="761"/>
    </location>
</feature>
<dbReference type="OMA" id="CDGTDDF"/>
<organism evidence="13 14">
    <name type="scientific">Wolfiporia cocos (strain MD-104)</name>
    <name type="common">Brown rot fungus</name>
    <dbReference type="NCBI Taxonomy" id="742152"/>
    <lineage>
        <taxon>Eukaryota</taxon>
        <taxon>Fungi</taxon>
        <taxon>Dikarya</taxon>
        <taxon>Basidiomycota</taxon>
        <taxon>Agaricomycotina</taxon>
        <taxon>Agaricomycetes</taxon>
        <taxon>Polyporales</taxon>
        <taxon>Phaeolaceae</taxon>
        <taxon>Wolfiporia</taxon>
    </lineage>
</organism>
<feature type="domain" description="Rhodanese" evidence="12">
    <location>
        <begin position="537"/>
        <end position="652"/>
    </location>
</feature>
<keyword evidence="3 10" id="KW-0132">Cell division</keyword>
<dbReference type="PANTHER" id="PTHR10828">
    <property type="entry name" value="M-PHASE INDUCER PHOSPHATASE DUAL SPECIFICITY PHOSPHATASE CDC25"/>
    <property type="match status" value="1"/>
</dbReference>
<evidence type="ECO:0000256" key="10">
    <source>
        <dbReference type="RuleBase" id="RU368028"/>
    </source>
</evidence>
<keyword evidence="4 10" id="KW-0498">Mitosis</keyword>
<gene>
    <name evidence="13" type="ORF">WOLCODRAFT_142591</name>
</gene>
<dbReference type="InterPro" id="IPR036873">
    <property type="entry name" value="Rhodanese-like_dom_sf"/>
</dbReference>
<dbReference type="FunFam" id="3.40.250.10:FF:000021">
    <property type="entry name" value="M-phase inducer phosphatase cdc-25.2"/>
    <property type="match status" value="1"/>
</dbReference>
<keyword evidence="5 10" id="KW-0378">Hydrolase</keyword>
<comment type="catalytic activity">
    <reaction evidence="8 10">
        <text>O-phospho-L-tyrosyl-[protein] + H2O = L-tyrosyl-[protein] + phosphate</text>
        <dbReference type="Rhea" id="RHEA:10684"/>
        <dbReference type="Rhea" id="RHEA-COMP:10136"/>
        <dbReference type="Rhea" id="RHEA-COMP:20101"/>
        <dbReference type="ChEBI" id="CHEBI:15377"/>
        <dbReference type="ChEBI" id="CHEBI:43474"/>
        <dbReference type="ChEBI" id="CHEBI:46858"/>
        <dbReference type="ChEBI" id="CHEBI:61978"/>
        <dbReference type="EC" id="3.1.3.48"/>
    </reaction>
</comment>
<dbReference type="EMBL" id="KB467942">
    <property type="protein sequence ID" value="PCH38481.1"/>
    <property type="molecule type" value="Genomic_DNA"/>
</dbReference>
<dbReference type="PROSITE" id="PS00380">
    <property type="entry name" value="RHODANESE_1"/>
    <property type="match status" value="1"/>
</dbReference>
<comment type="similarity">
    <text evidence="1 10">Belongs to the MPI phosphatase family.</text>
</comment>
<dbReference type="GO" id="GO:0000086">
    <property type="term" value="P:G2/M transition of mitotic cell cycle"/>
    <property type="evidence" value="ECO:0007669"/>
    <property type="project" value="TreeGrafter"/>
</dbReference>
<protein>
    <recommendedName>
        <fullName evidence="9 10">M-phase inducer phosphatase</fullName>
        <ecNumber evidence="2 10">3.1.3.48</ecNumber>
    </recommendedName>
</protein>
<evidence type="ECO:0000313" key="14">
    <source>
        <dbReference type="Proteomes" id="UP000218811"/>
    </source>
</evidence>
<evidence type="ECO:0000259" key="12">
    <source>
        <dbReference type="PROSITE" id="PS50206"/>
    </source>
</evidence>
<dbReference type="Pfam" id="PF00581">
    <property type="entry name" value="Rhodanese"/>
    <property type="match status" value="1"/>
</dbReference>
<keyword evidence="6 10" id="KW-0904">Protein phosphatase</keyword>
<feature type="region of interest" description="Disordered" evidence="11">
    <location>
        <begin position="1"/>
        <end position="36"/>
    </location>
</feature>
<feature type="region of interest" description="Disordered" evidence="11">
    <location>
        <begin position="161"/>
        <end position="262"/>
    </location>
</feature>
<dbReference type="Gene3D" id="3.40.250.10">
    <property type="entry name" value="Rhodanese-like domain"/>
    <property type="match status" value="1"/>
</dbReference>
<feature type="compositionally biased region" description="Low complexity" evidence="11">
    <location>
        <begin position="184"/>
        <end position="196"/>
    </location>
</feature>
<keyword evidence="14" id="KW-1185">Reference proteome</keyword>
<dbReference type="CDD" id="cd01530">
    <property type="entry name" value="Cdc25"/>
    <property type="match status" value="1"/>
</dbReference>
<dbReference type="OrthoDB" id="26523at2759"/>
<dbReference type="GO" id="GO:0004792">
    <property type="term" value="F:thiosulfate-cyanide sulfurtransferase activity"/>
    <property type="evidence" value="ECO:0007669"/>
    <property type="project" value="InterPro"/>
</dbReference>
<dbReference type="InterPro" id="IPR001763">
    <property type="entry name" value="Rhodanese-like_dom"/>
</dbReference>
<dbReference type="GO" id="GO:0005737">
    <property type="term" value="C:cytoplasm"/>
    <property type="evidence" value="ECO:0007669"/>
    <property type="project" value="TreeGrafter"/>
</dbReference>
<evidence type="ECO:0000256" key="9">
    <source>
        <dbReference type="ARBA" id="ARBA00067190"/>
    </source>
</evidence>
<evidence type="ECO:0000256" key="8">
    <source>
        <dbReference type="ARBA" id="ARBA00051722"/>
    </source>
</evidence>
<feature type="region of interest" description="Disordered" evidence="11">
    <location>
        <begin position="414"/>
        <end position="440"/>
    </location>
</feature>
<feature type="compositionally biased region" description="Low complexity" evidence="11">
    <location>
        <begin position="213"/>
        <end position="231"/>
    </location>
</feature>
<dbReference type="GO" id="GO:0110032">
    <property type="term" value="P:positive regulation of G2/MI transition of meiotic cell cycle"/>
    <property type="evidence" value="ECO:0007669"/>
    <property type="project" value="TreeGrafter"/>
</dbReference>
<dbReference type="GO" id="GO:0005634">
    <property type="term" value="C:nucleus"/>
    <property type="evidence" value="ECO:0007669"/>
    <property type="project" value="TreeGrafter"/>
</dbReference>
<evidence type="ECO:0000256" key="1">
    <source>
        <dbReference type="ARBA" id="ARBA00011065"/>
    </source>
</evidence>
<feature type="region of interest" description="Disordered" evidence="11">
    <location>
        <begin position="453"/>
        <end position="484"/>
    </location>
</feature>
<feature type="compositionally biased region" description="Basic and acidic residues" evidence="11">
    <location>
        <begin position="454"/>
        <end position="484"/>
    </location>
</feature>
<evidence type="ECO:0000256" key="4">
    <source>
        <dbReference type="ARBA" id="ARBA00022776"/>
    </source>
</evidence>
<proteinExistence type="inferred from homology"/>
<dbReference type="PANTHER" id="PTHR10828:SF17">
    <property type="entry name" value="PROTEIN-TYROSINE-PHOSPHATASE"/>
    <property type="match status" value="1"/>
</dbReference>
<feature type="compositionally biased region" description="Acidic residues" evidence="11">
    <location>
        <begin position="249"/>
        <end position="262"/>
    </location>
</feature>
<dbReference type="GO" id="GO:0010971">
    <property type="term" value="P:positive regulation of G2/M transition of mitotic cell cycle"/>
    <property type="evidence" value="ECO:0007669"/>
    <property type="project" value="TreeGrafter"/>
</dbReference>
<dbReference type="PRINTS" id="PR00716">
    <property type="entry name" value="MPIPHPHTASE"/>
</dbReference>
<dbReference type="SMART" id="SM00450">
    <property type="entry name" value="RHOD"/>
    <property type="match status" value="1"/>
</dbReference>
<dbReference type="InterPro" id="IPR001307">
    <property type="entry name" value="Thiosulphate_STrfase_CS"/>
</dbReference>
<sequence length="789" mass="86428">MSHRYARPSQQQSIAKPFFAPSLPSRKVSQAPRKRSELDEFLTSDVDIDADLERSFASNMSLYSPKRDALDLASESEDMSYTPMDISPAPQRYSTLATGNIDKLPALGRPKDLAGNGRLFGKDMSNSGGRAKYTTGTSGANKRLQRATLPLEWTKGGKPEIVASQPQNIPPSPVASDAMDIDPDSSFIIVPSSSASEDGPLSTEPTITRFDFPNNNAFSSSPPGSPAPKASNLDDNIFYEPPSAPADSDNADLSDPYEEMNSEAEVSAALRIVDSPDMNKSRRSSREFQQFLEEEAALDFSPAPSSPMVHKLQRMASGPMLQKSILAGLDEPLQANKRPRRPALSMLLPTEDESSPRPLSALPLGLPSDKEKPLAPLRSRGSSLMQPVRRAVSAIIQPDQLQCSEADTSFELEGPDLSSPAPSYAKRQQGRVFTRREGTESLRPLSGASMLLARDVRDGDLKKRGPRRSDESEYRGNRVERDTPRSKYLSAAPGLGGFGDNEAHGKVLPCHRVKEDGLMRVTSQTIDNLLDGIYDDKLTSFYIIDCRFDYEYSGGHIPGAININTTAGVEDFFLGPNALKPTPSISSDSGRKTVVIFHCEFSVKRAPTFAKHLRSRDRASNNHVYPRLHYPEVYILEGGYSNYYKNSAARCQPRGYVQMDDPHYATSRKEDLDHFRKGKFGRTKSYAYGDGKLGPGLSQPKRNTAPSGSASTLFAAGNVTRSRRGTIVASSLRMVPEDGGSTQFSEDEDVDLGDSPCPPPSKVAMFRGKRLGRLSRAETFDSSRMALKF</sequence>
<comment type="function">
    <text evidence="10">Tyrosine protein phosphatase which functions as a dosage-dependent inducer of mitotic progression.</text>
</comment>
<dbReference type="EC" id="3.1.3.48" evidence="2 10"/>
<evidence type="ECO:0000256" key="3">
    <source>
        <dbReference type="ARBA" id="ARBA00022618"/>
    </source>
</evidence>
<reference evidence="13 14" key="1">
    <citation type="journal article" date="2012" name="Science">
        <title>The Paleozoic origin of enzymatic lignin decomposition reconstructed from 31 fungal genomes.</title>
        <authorList>
            <person name="Floudas D."/>
            <person name="Binder M."/>
            <person name="Riley R."/>
            <person name="Barry K."/>
            <person name="Blanchette R.A."/>
            <person name="Henrissat B."/>
            <person name="Martinez A.T."/>
            <person name="Otillar R."/>
            <person name="Spatafora J.W."/>
            <person name="Yadav J.S."/>
            <person name="Aerts A."/>
            <person name="Benoit I."/>
            <person name="Boyd A."/>
            <person name="Carlson A."/>
            <person name="Copeland A."/>
            <person name="Coutinho P.M."/>
            <person name="de Vries R.P."/>
            <person name="Ferreira P."/>
            <person name="Findley K."/>
            <person name="Foster B."/>
            <person name="Gaskell J."/>
            <person name="Glotzer D."/>
            <person name="Gorecki P."/>
            <person name="Heitman J."/>
            <person name="Hesse C."/>
            <person name="Hori C."/>
            <person name="Igarashi K."/>
            <person name="Jurgens J.A."/>
            <person name="Kallen N."/>
            <person name="Kersten P."/>
            <person name="Kohler A."/>
            <person name="Kuees U."/>
            <person name="Kumar T.K.A."/>
            <person name="Kuo A."/>
            <person name="LaButti K."/>
            <person name="Larrondo L.F."/>
            <person name="Lindquist E."/>
            <person name="Ling A."/>
            <person name="Lombard V."/>
            <person name="Lucas S."/>
            <person name="Lundell T."/>
            <person name="Martin R."/>
            <person name="McLaughlin D.J."/>
            <person name="Morgenstern I."/>
            <person name="Morin E."/>
            <person name="Murat C."/>
            <person name="Nagy L.G."/>
            <person name="Nolan M."/>
            <person name="Ohm R.A."/>
            <person name="Patyshakuliyeva A."/>
            <person name="Rokas A."/>
            <person name="Ruiz-Duenas F.J."/>
            <person name="Sabat G."/>
            <person name="Salamov A."/>
            <person name="Samejima M."/>
            <person name="Schmutz J."/>
            <person name="Slot J.C."/>
            <person name="St John F."/>
            <person name="Stenlid J."/>
            <person name="Sun H."/>
            <person name="Sun S."/>
            <person name="Syed K."/>
            <person name="Tsang A."/>
            <person name="Wiebenga A."/>
            <person name="Young D."/>
            <person name="Pisabarro A."/>
            <person name="Eastwood D.C."/>
            <person name="Martin F."/>
            <person name="Cullen D."/>
            <person name="Grigoriev I.V."/>
            <person name="Hibbett D.S."/>
        </authorList>
    </citation>
    <scope>NUCLEOTIDE SEQUENCE [LARGE SCALE GENOMIC DNA]</scope>
    <source>
        <strain evidence="13 14">MD-104</strain>
    </source>
</reference>
<evidence type="ECO:0000256" key="5">
    <source>
        <dbReference type="ARBA" id="ARBA00022801"/>
    </source>
</evidence>
<keyword evidence="7 10" id="KW-0131">Cell cycle</keyword>
<evidence type="ECO:0000256" key="11">
    <source>
        <dbReference type="SAM" id="MobiDB-lite"/>
    </source>
</evidence>
<feature type="region of interest" description="Disordered" evidence="11">
    <location>
        <begin position="119"/>
        <end position="141"/>
    </location>
</feature>
<evidence type="ECO:0000256" key="2">
    <source>
        <dbReference type="ARBA" id="ARBA00013064"/>
    </source>
</evidence>
<dbReference type="AlphaFoldDB" id="A0A2H3J977"/>
<evidence type="ECO:0000256" key="6">
    <source>
        <dbReference type="ARBA" id="ARBA00022912"/>
    </source>
</evidence>
<dbReference type="GO" id="GO:0004725">
    <property type="term" value="F:protein tyrosine phosphatase activity"/>
    <property type="evidence" value="ECO:0007669"/>
    <property type="project" value="UniProtKB-UniRule"/>
</dbReference>
<dbReference type="SUPFAM" id="SSF52821">
    <property type="entry name" value="Rhodanese/Cell cycle control phosphatase"/>
    <property type="match status" value="1"/>
</dbReference>
<dbReference type="PROSITE" id="PS50206">
    <property type="entry name" value="RHODANESE_3"/>
    <property type="match status" value="1"/>
</dbReference>
<name>A0A2H3J977_WOLCO</name>
<dbReference type="GO" id="GO:0051301">
    <property type="term" value="P:cell division"/>
    <property type="evidence" value="ECO:0007669"/>
    <property type="project" value="UniProtKB-UniRule"/>
</dbReference>
<feature type="compositionally biased region" description="Polar residues" evidence="11">
    <location>
        <begin position="124"/>
        <end position="140"/>
    </location>
</feature>
<feature type="region of interest" description="Disordered" evidence="11">
    <location>
        <begin position="347"/>
        <end position="384"/>
    </location>
</feature>
<dbReference type="InterPro" id="IPR000751">
    <property type="entry name" value="MPI_Phosphatase"/>
</dbReference>
<dbReference type="STRING" id="742152.A0A2H3J977"/>
<evidence type="ECO:0000256" key="7">
    <source>
        <dbReference type="ARBA" id="ARBA00023306"/>
    </source>
</evidence>
<evidence type="ECO:0000313" key="13">
    <source>
        <dbReference type="EMBL" id="PCH38481.1"/>
    </source>
</evidence>
<accession>A0A2H3J977</accession>
<dbReference type="Proteomes" id="UP000218811">
    <property type="component" value="Unassembled WGS sequence"/>
</dbReference>